<dbReference type="Pfam" id="PF00702">
    <property type="entry name" value="Hydrolase"/>
    <property type="match status" value="1"/>
</dbReference>
<dbReference type="CDD" id="cd02603">
    <property type="entry name" value="HAD_sEH-N_like"/>
    <property type="match status" value="1"/>
</dbReference>
<dbReference type="SUPFAM" id="SSF56784">
    <property type="entry name" value="HAD-like"/>
    <property type="match status" value="1"/>
</dbReference>
<name>A0A1G6ZWX0_9PROT</name>
<dbReference type="PANTHER" id="PTHR43611:SF3">
    <property type="entry name" value="FLAVIN MONONUCLEOTIDE HYDROLASE 1, CHLOROPLATIC"/>
    <property type="match status" value="1"/>
</dbReference>
<accession>A0A1G6ZWX0</accession>
<dbReference type="SFLD" id="SFLDS00003">
    <property type="entry name" value="Haloacid_Dehalogenase"/>
    <property type="match status" value="1"/>
</dbReference>
<dbReference type="SFLD" id="SFLDG01129">
    <property type="entry name" value="C1.5:_HAD__Beta-PGM__Phosphata"/>
    <property type="match status" value="1"/>
</dbReference>
<proteinExistence type="predicted"/>
<protein>
    <submittedName>
        <fullName evidence="1">2-haloacid dehalogenase</fullName>
    </submittedName>
</protein>
<dbReference type="InterPro" id="IPR036412">
    <property type="entry name" value="HAD-like_sf"/>
</dbReference>
<dbReference type="InterPro" id="IPR006439">
    <property type="entry name" value="HAD-SF_hydro_IA"/>
</dbReference>
<dbReference type="RefSeq" id="WP_068304213.1">
    <property type="nucleotide sequence ID" value="NZ_FNAK01000004.1"/>
</dbReference>
<sequence length="201" mass="22943">MSSKAVLFDIGNVFVHWDPRLLYQKLIPESDALEAFLRDVVTLEWHTEHDRGRPFAEGVRILSEQHPEHADLIRAFDERWEETIGDLIHGTIDILERLTDAGVPCYGLTNFSHEKWPPFCAQNDFTKHFKGVVVSGEEKLVKPDPRIFEVAISRYGLQPDATVYIDDRIDNVRAAEDQGMLGHHFTAPGHLEADLKARGYL</sequence>
<evidence type="ECO:0000313" key="1">
    <source>
        <dbReference type="EMBL" id="SDE06747.1"/>
    </source>
</evidence>
<dbReference type="OrthoDB" id="9807742at2"/>
<gene>
    <name evidence="1" type="ORF">SAMN04488071_1979</name>
</gene>
<dbReference type="InterPro" id="IPR023214">
    <property type="entry name" value="HAD_sf"/>
</dbReference>
<dbReference type="NCBIfam" id="TIGR01509">
    <property type="entry name" value="HAD-SF-IA-v3"/>
    <property type="match status" value="1"/>
</dbReference>
<dbReference type="Proteomes" id="UP000183685">
    <property type="component" value="Unassembled WGS sequence"/>
</dbReference>
<keyword evidence="2" id="KW-1185">Reference proteome</keyword>
<reference evidence="1 2" key="1">
    <citation type="submission" date="2016-10" db="EMBL/GenBank/DDBJ databases">
        <authorList>
            <person name="de Groot N.N."/>
        </authorList>
    </citation>
    <scope>NUCLEOTIDE SEQUENCE [LARGE SCALE GENOMIC DNA]</scope>
    <source>
        <strain evidence="1 2">CGMCC 1.9109</strain>
    </source>
</reference>
<dbReference type="Gene3D" id="1.10.150.240">
    <property type="entry name" value="Putative phosphatase, domain 2"/>
    <property type="match status" value="1"/>
</dbReference>
<organism evidence="1 2">
    <name type="scientific">Kordiimonas lacus</name>
    <dbReference type="NCBI Taxonomy" id="637679"/>
    <lineage>
        <taxon>Bacteria</taxon>
        <taxon>Pseudomonadati</taxon>
        <taxon>Pseudomonadota</taxon>
        <taxon>Alphaproteobacteria</taxon>
        <taxon>Kordiimonadales</taxon>
        <taxon>Kordiimonadaceae</taxon>
        <taxon>Kordiimonas</taxon>
    </lineage>
</organism>
<dbReference type="Gene3D" id="3.40.50.1000">
    <property type="entry name" value="HAD superfamily/HAD-like"/>
    <property type="match status" value="1"/>
</dbReference>
<dbReference type="AlphaFoldDB" id="A0A1G6ZWX0"/>
<dbReference type="InterPro" id="IPR023198">
    <property type="entry name" value="PGP-like_dom2"/>
</dbReference>
<dbReference type="STRING" id="637679.GCA_001550055_01877"/>
<dbReference type="EMBL" id="FNAK01000004">
    <property type="protein sequence ID" value="SDE06747.1"/>
    <property type="molecule type" value="Genomic_DNA"/>
</dbReference>
<evidence type="ECO:0000313" key="2">
    <source>
        <dbReference type="Proteomes" id="UP000183685"/>
    </source>
</evidence>
<dbReference type="PANTHER" id="PTHR43611">
    <property type="entry name" value="ALPHA-D-GLUCOSE 1-PHOSPHATE PHOSPHATASE"/>
    <property type="match status" value="1"/>
</dbReference>